<keyword evidence="3" id="KW-1185">Reference proteome</keyword>
<accession>A0ABR4DT73</accession>
<dbReference type="Proteomes" id="UP001600888">
    <property type="component" value="Unassembled WGS sequence"/>
</dbReference>
<organism evidence="2 3">
    <name type="scientific">Diaporthe vaccinii</name>
    <dbReference type="NCBI Taxonomy" id="105482"/>
    <lineage>
        <taxon>Eukaryota</taxon>
        <taxon>Fungi</taxon>
        <taxon>Dikarya</taxon>
        <taxon>Ascomycota</taxon>
        <taxon>Pezizomycotina</taxon>
        <taxon>Sordariomycetes</taxon>
        <taxon>Sordariomycetidae</taxon>
        <taxon>Diaporthales</taxon>
        <taxon>Diaporthaceae</taxon>
        <taxon>Diaporthe</taxon>
        <taxon>Diaporthe eres species complex</taxon>
    </lineage>
</organism>
<dbReference type="EMBL" id="JBAWTH010000185">
    <property type="protein sequence ID" value="KAL2273477.1"/>
    <property type="molecule type" value="Genomic_DNA"/>
</dbReference>
<name>A0ABR4DT73_9PEZI</name>
<proteinExistence type="predicted"/>
<gene>
    <name evidence="2" type="ORF">FJTKL_04475</name>
</gene>
<evidence type="ECO:0000313" key="3">
    <source>
        <dbReference type="Proteomes" id="UP001600888"/>
    </source>
</evidence>
<evidence type="ECO:0000313" key="2">
    <source>
        <dbReference type="EMBL" id="KAL2273477.1"/>
    </source>
</evidence>
<protein>
    <submittedName>
        <fullName evidence="2">Uncharacterized protein</fullName>
    </submittedName>
</protein>
<reference evidence="2 3" key="1">
    <citation type="submission" date="2024-03" db="EMBL/GenBank/DDBJ databases">
        <title>A high-quality draft genome sequence of Diaporthe vaccinii, a causative agent of upright dieback and viscid rot disease in cranberry plants.</title>
        <authorList>
            <person name="Sarrasin M."/>
            <person name="Lang B.F."/>
            <person name="Burger G."/>
        </authorList>
    </citation>
    <scope>NUCLEOTIDE SEQUENCE [LARGE SCALE GENOMIC DNA]</scope>
    <source>
        <strain evidence="2 3">IS7</strain>
    </source>
</reference>
<evidence type="ECO:0000256" key="1">
    <source>
        <dbReference type="SAM" id="MobiDB-lite"/>
    </source>
</evidence>
<feature type="region of interest" description="Disordered" evidence="1">
    <location>
        <begin position="42"/>
        <end position="80"/>
    </location>
</feature>
<sequence length="80" mass="9106">MDEKKETVIWTVTTGPFQKIPWRAARERNASRRGGQVRQAYMEGAQDHSLHQKRLVQEGSDGTIRGGPDRQCHHHGLQTS</sequence>
<comment type="caution">
    <text evidence="2">The sequence shown here is derived from an EMBL/GenBank/DDBJ whole genome shotgun (WGS) entry which is preliminary data.</text>
</comment>